<evidence type="ECO:0000313" key="1">
    <source>
        <dbReference type="EMBL" id="OIN61016.1"/>
    </source>
</evidence>
<dbReference type="OrthoDB" id="9805307at2"/>
<proteinExistence type="predicted"/>
<organism evidence="1 2">
    <name type="scientific">Arsenicibacter rosenii</name>
    <dbReference type="NCBI Taxonomy" id="1750698"/>
    <lineage>
        <taxon>Bacteria</taxon>
        <taxon>Pseudomonadati</taxon>
        <taxon>Bacteroidota</taxon>
        <taxon>Cytophagia</taxon>
        <taxon>Cytophagales</taxon>
        <taxon>Spirosomataceae</taxon>
        <taxon>Arsenicibacter</taxon>
    </lineage>
</organism>
<gene>
    <name evidence="1" type="ORF">BLX24_02755</name>
</gene>
<protein>
    <recommendedName>
        <fullName evidence="3">2-oxoisovalerate dehydrogenase</fullName>
    </recommendedName>
</protein>
<accession>A0A1S2VRW2</accession>
<keyword evidence="2" id="KW-1185">Reference proteome</keyword>
<dbReference type="InterPro" id="IPR035069">
    <property type="entry name" value="TTHA1013/TTHA0281-like"/>
</dbReference>
<evidence type="ECO:0000313" key="2">
    <source>
        <dbReference type="Proteomes" id="UP000181790"/>
    </source>
</evidence>
<name>A0A1S2VRW2_9BACT</name>
<dbReference type="EMBL" id="MORL01000001">
    <property type="protein sequence ID" value="OIN61016.1"/>
    <property type="molecule type" value="Genomic_DNA"/>
</dbReference>
<comment type="caution">
    <text evidence="1">The sequence shown here is derived from an EMBL/GenBank/DDBJ whole genome shotgun (WGS) entry which is preliminary data.</text>
</comment>
<evidence type="ECO:0008006" key="3">
    <source>
        <dbReference type="Google" id="ProtNLM"/>
    </source>
</evidence>
<dbReference type="SUPFAM" id="SSF143100">
    <property type="entry name" value="TTHA1013/TTHA0281-like"/>
    <property type="match status" value="1"/>
</dbReference>
<dbReference type="Proteomes" id="UP000181790">
    <property type="component" value="Unassembled WGS sequence"/>
</dbReference>
<dbReference type="RefSeq" id="WP_071501521.1">
    <property type="nucleotide sequence ID" value="NZ_MORL01000001.1"/>
</dbReference>
<reference evidence="1 2" key="1">
    <citation type="submission" date="2016-10" db="EMBL/GenBank/DDBJ databases">
        <title>Arsenicibacter rosenii gen. nov., sp. nov., an efficient arsenic-methylating bacterium isolated from an arsenic-contaminated paddy soil.</title>
        <authorList>
            <person name="Huang K."/>
        </authorList>
    </citation>
    <scope>NUCLEOTIDE SEQUENCE [LARGE SCALE GENOMIC DNA]</scope>
    <source>
        <strain evidence="1 2">SM-1</strain>
    </source>
</reference>
<dbReference type="Gene3D" id="3.30.160.250">
    <property type="match status" value="1"/>
</dbReference>
<sequence>MLTEIIFVVESDKSGGFQAYSLEEGILTQGDTIPELQESIREALDTHYSPASPLPPIRLILPAEVD</sequence>
<dbReference type="AlphaFoldDB" id="A0A1S2VRW2"/>